<dbReference type="STRING" id="988480.A0A075AY06"/>
<evidence type="ECO:0000256" key="1">
    <source>
        <dbReference type="SAM" id="MobiDB-lite"/>
    </source>
</evidence>
<reference evidence="2 3" key="1">
    <citation type="journal article" date="2013" name="Curr. Biol.">
        <title>Shared signatures of parasitism and phylogenomics unite Cryptomycota and microsporidia.</title>
        <authorList>
            <person name="James T.Y."/>
            <person name="Pelin A."/>
            <person name="Bonen L."/>
            <person name="Ahrendt S."/>
            <person name="Sain D."/>
            <person name="Corradi N."/>
            <person name="Stajich J.E."/>
        </authorList>
    </citation>
    <scope>NUCLEOTIDE SEQUENCE [LARGE SCALE GENOMIC DNA]</scope>
    <source>
        <strain evidence="2 3">CSF55</strain>
    </source>
</reference>
<proteinExistence type="predicted"/>
<sequence>MIGRHLYAETDPDHFGTLEKTFFRLFALITLDNWYIASVNILESLFTAILVNNLQQNKTVANSQKKKAKLRRSTKQGKRQEENSTNYLEIDESLEIDGKTSTKPSFEGLVDEKMIDSYYGINNKEVKDLFKTYYQLIASLELNQNSYGNQTRVLEDLVNLSKKKEIEDEKNLQ</sequence>
<feature type="region of interest" description="Disordered" evidence="1">
    <location>
        <begin position="62"/>
        <end position="84"/>
    </location>
</feature>
<dbReference type="GO" id="GO:0060296">
    <property type="term" value="P:regulation of cilium beat frequency involved in ciliary motility"/>
    <property type="evidence" value="ECO:0007669"/>
    <property type="project" value="TreeGrafter"/>
</dbReference>
<dbReference type="GO" id="GO:0030317">
    <property type="term" value="P:flagellated sperm motility"/>
    <property type="evidence" value="ECO:0007669"/>
    <property type="project" value="InterPro"/>
</dbReference>
<evidence type="ECO:0000313" key="3">
    <source>
        <dbReference type="Proteomes" id="UP000030755"/>
    </source>
</evidence>
<dbReference type="HOGENOM" id="CLU_1548487_0_0_1"/>
<name>A0A075AY06_ROZAC</name>
<gene>
    <name evidence="2" type="ORF">O9G_003499</name>
</gene>
<dbReference type="OrthoDB" id="416585at2759"/>
<dbReference type="GO" id="GO:0005227">
    <property type="term" value="F:calcium-activated cation channel activity"/>
    <property type="evidence" value="ECO:0007669"/>
    <property type="project" value="InterPro"/>
</dbReference>
<dbReference type="PANTHER" id="PTHR47193:SF1">
    <property type="entry name" value="CATION CHANNEL SPERM-ASSOCIATED PROTEIN 1"/>
    <property type="match status" value="1"/>
</dbReference>
<dbReference type="GO" id="GO:0005245">
    <property type="term" value="F:voltage-gated calcium channel activity"/>
    <property type="evidence" value="ECO:0007669"/>
    <property type="project" value="TreeGrafter"/>
</dbReference>
<dbReference type="Proteomes" id="UP000030755">
    <property type="component" value="Unassembled WGS sequence"/>
</dbReference>
<accession>A0A075AY06</accession>
<keyword evidence="3" id="KW-1185">Reference proteome</keyword>
<dbReference type="GO" id="GO:0036128">
    <property type="term" value="C:CatSper complex"/>
    <property type="evidence" value="ECO:0007669"/>
    <property type="project" value="InterPro"/>
</dbReference>
<dbReference type="AlphaFoldDB" id="A0A075AY06"/>
<evidence type="ECO:0000313" key="2">
    <source>
        <dbReference type="EMBL" id="EPZ35127.1"/>
    </source>
</evidence>
<dbReference type="EMBL" id="KE560866">
    <property type="protein sequence ID" value="EPZ35127.1"/>
    <property type="molecule type" value="Genomic_DNA"/>
</dbReference>
<organism evidence="2 3">
    <name type="scientific">Rozella allomycis (strain CSF55)</name>
    <dbReference type="NCBI Taxonomy" id="988480"/>
    <lineage>
        <taxon>Eukaryota</taxon>
        <taxon>Fungi</taxon>
        <taxon>Fungi incertae sedis</taxon>
        <taxon>Cryptomycota</taxon>
        <taxon>Cryptomycota incertae sedis</taxon>
        <taxon>Rozella</taxon>
    </lineage>
</organism>
<feature type="compositionally biased region" description="Basic residues" evidence="1">
    <location>
        <begin position="64"/>
        <end position="77"/>
    </location>
</feature>
<dbReference type="InterPro" id="IPR028746">
    <property type="entry name" value="CatSper1"/>
</dbReference>
<protein>
    <submittedName>
        <fullName evidence="2">Uncharacterized protein</fullName>
    </submittedName>
</protein>
<dbReference type="PANTHER" id="PTHR47193">
    <property type="entry name" value="CATION CHANNEL SPERM-ASSOCIATED PROTEIN 1"/>
    <property type="match status" value="1"/>
</dbReference>